<protein>
    <submittedName>
        <fullName evidence="3">Methyltransferase, FkbM family</fullName>
    </submittedName>
</protein>
<dbReference type="InterPro" id="IPR006342">
    <property type="entry name" value="FkbM_mtfrase"/>
</dbReference>
<organism evidence="3 4">
    <name type="scientific">Pedococcus dokdonensis</name>
    <dbReference type="NCBI Taxonomy" id="443156"/>
    <lineage>
        <taxon>Bacteria</taxon>
        <taxon>Bacillati</taxon>
        <taxon>Actinomycetota</taxon>
        <taxon>Actinomycetes</taxon>
        <taxon>Micrococcales</taxon>
        <taxon>Intrasporangiaceae</taxon>
        <taxon>Pedococcus</taxon>
    </lineage>
</organism>
<keyword evidence="4" id="KW-1185">Reference proteome</keyword>
<keyword evidence="3" id="KW-0808">Transferase</keyword>
<dbReference type="SUPFAM" id="SSF53335">
    <property type="entry name" value="S-adenosyl-L-methionine-dependent methyltransferases"/>
    <property type="match status" value="1"/>
</dbReference>
<dbReference type="NCBIfam" id="TIGR01444">
    <property type="entry name" value="fkbM_fam"/>
    <property type="match status" value="1"/>
</dbReference>
<dbReference type="PANTHER" id="PTHR36973">
    <property type="entry name" value="SLL1456 PROTEIN-RELATED"/>
    <property type="match status" value="1"/>
</dbReference>
<feature type="domain" description="Methyltransferase FkbM" evidence="2">
    <location>
        <begin position="88"/>
        <end position="235"/>
    </location>
</feature>
<keyword evidence="3" id="KW-0489">Methyltransferase</keyword>
<evidence type="ECO:0000313" key="3">
    <source>
        <dbReference type="EMBL" id="SDP53402.1"/>
    </source>
</evidence>
<dbReference type="STRING" id="443156.SAMN04489867_2816"/>
<dbReference type="OrthoDB" id="3778321at2"/>
<dbReference type="Proteomes" id="UP000199077">
    <property type="component" value="Chromosome I"/>
</dbReference>
<dbReference type="InterPro" id="IPR053188">
    <property type="entry name" value="FkbM_Methyltransferase"/>
</dbReference>
<dbReference type="Gene3D" id="3.40.50.150">
    <property type="entry name" value="Vaccinia Virus protein VP39"/>
    <property type="match status" value="1"/>
</dbReference>
<evidence type="ECO:0000313" key="4">
    <source>
        <dbReference type="Proteomes" id="UP000199077"/>
    </source>
</evidence>
<gene>
    <name evidence="3" type="ORF">SAMN04489867_2816</name>
</gene>
<dbReference type="EMBL" id="LT629711">
    <property type="protein sequence ID" value="SDP53402.1"/>
    <property type="molecule type" value="Genomic_DNA"/>
</dbReference>
<accession>A0A1H0TH60</accession>
<dbReference type="GO" id="GO:0008171">
    <property type="term" value="F:O-methyltransferase activity"/>
    <property type="evidence" value="ECO:0007669"/>
    <property type="project" value="TreeGrafter"/>
</dbReference>
<dbReference type="Pfam" id="PF05050">
    <property type="entry name" value="Methyltransf_21"/>
    <property type="match status" value="1"/>
</dbReference>
<evidence type="ECO:0000256" key="1">
    <source>
        <dbReference type="SAM" id="MobiDB-lite"/>
    </source>
</evidence>
<dbReference type="InterPro" id="IPR029063">
    <property type="entry name" value="SAM-dependent_MTases_sf"/>
</dbReference>
<feature type="region of interest" description="Disordered" evidence="1">
    <location>
        <begin position="285"/>
        <end position="316"/>
    </location>
</feature>
<name>A0A1H0TH60_9MICO</name>
<sequence>MSPAATSSQPSTDVSRVSLKELTLRSHDLTLLASSSNYDLTSAADRLQSTYDLQRLFLQIVRIFEPDLFIEAGAKDAGISRRARTFLPQARVVAFEANPFTHRRFGAMHDNAAVGVEYLHLALSETAGTVQFNLLAEADGTPAADGNGSLLRHEAPPNGFVEVNVEAVTLDGFFGDSFTQCALWIDVEGASKQVLSGAESVLDRASVLIIELEDRAFWGQEWLRPEIYSYLYDRGLVPVARDFQARYLYNVVFVRESLLDTDRLRWALALHASFADRPVRLAAPEPARPAAAAPPARAPGAVPASAAPGTGPSASLAGELYGAVRQVLRDRRARRNA</sequence>
<dbReference type="GO" id="GO:0032259">
    <property type="term" value="P:methylation"/>
    <property type="evidence" value="ECO:0007669"/>
    <property type="project" value="UniProtKB-KW"/>
</dbReference>
<evidence type="ECO:0000259" key="2">
    <source>
        <dbReference type="Pfam" id="PF05050"/>
    </source>
</evidence>
<dbReference type="PANTHER" id="PTHR36973:SF4">
    <property type="entry name" value="NODULATION PROTEIN"/>
    <property type="match status" value="1"/>
</dbReference>
<dbReference type="RefSeq" id="WP_091786688.1">
    <property type="nucleotide sequence ID" value="NZ_LT629711.1"/>
</dbReference>
<reference evidence="4" key="1">
    <citation type="submission" date="2016-10" db="EMBL/GenBank/DDBJ databases">
        <authorList>
            <person name="Varghese N."/>
            <person name="Submissions S."/>
        </authorList>
    </citation>
    <scope>NUCLEOTIDE SEQUENCE [LARGE SCALE GENOMIC DNA]</scope>
    <source>
        <strain evidence="4">DSM 22329</strain>
    </source>
</reference>
<proteinExistence type="predicted"/>
<dbReference type="AlphaFoldDB" id="A0A1H0TH60"/>